<keyword evidence="1" id="KW-0238">DNA-binding</keyword>
<feature type="compositionally biased region" description="Basic and acidic residues" evidence="3">
    <location>
        <begin position="676"/>
        <end position="690"/>
    </location>
</feature>
<dbReference type="Gene3D" id="4.10.280.10">
    <property type="entry name" value="Helix-loop-helix DNA-binding domain"/>
    <property type="match status" value="1"/>
</dbReference>
<dbReference type="InterPro" id="IPR011598">
    <property type="entry name" value="bHLH_dom"/>
</dbReference>
<feature type="compositionally biased region" description="Low complexity" evidence="3">
    <location>
        <begin position="627"/>
        <end position="640"/>
    </location>
</feature>
<feature type="compositionally biased region" description="Low complexity" evidence="3">
    <location>
        <begin position="46"/>
        <end position="65"/>
    </location>
</feature>
<keyword evidence="2" id="KW-0539">Nucleus</keyword>
<dbReference type="SUPFAM" id="SSF47459">
    <property type="entry name" value="HLH, helix-loop-helix DNA-binding domain"/>
    <property type="match status" value="1"/>
</dbReference>
<accession>A0ABQ8FAI9</accession>
<sequence length="792" mass="86095">MQYSYLQHSTAASAGANAASDDVHFHELVSPYLHAQTQPHYPPSEQQQLEQQQHDLWQQQSIQQQQQPYSQVHTLSFDAPLISPAMTPTAHFRHMSISSSTNRSSAASTEDLFSPLTSPALKPTTQDIHSMMVNASSANNSSSIGNNNHNNNQAFQMDVSNYNAYHNKNNNSIALSTPFSDARAVAATHISRVASPFLLPPGMALSMLPPAVLPAASSAVSASVSTTDYQPMHLLRHQQDHFMADPNQQLASDLPSQQSALSAPCSNTSSLSTVALMPAPSIERTLSSQSWRRSNSSPYIVPRRAMGQSPLITGNNSNNGNNGMVTHRGSLSGSTTDILGTSRSGPVHLSYIHNPDILIASTADMAMPSPLVMGTGHISPANMQQFLDFHMAQTGSPNALRPSNFRPPSRASSTSLAAASKNSDLTSNSCNKNNNSSSHSASADINSLISPTEMPLLNQQHRFSLPDLMQPGPLDTLPTSDSGNGNGGGGAGGIARITPAQLMDIQQQQQQQQQQLFHQNQHSDTHHSDQQLHGHDFLHLHSSNLTEDQQQQHRASSRMDTPLISQMNPATIALLKFPTTIMPMLPFQPQSQSQPQLHPRFPHQQQQESIQQPKPLPQMLPKPSPALKPLLPSGGSLSQSDAASKLAEKSNYQNIREGNNEELGLNFSPGHTSSVEVRKSTHKQAEQRRRDTLKSCFDEMRNIIPPISDKAPSRVIVIRAAYDYILALQDAAKLQNQEIEALKARVLQLDPSSGDSIPTLTSLEPPQVDIKHIEGSLCDSPLEEETVSPMNL</sequence>
<dbReference type="Proteomes" id="UP001648503">
    <property type="component" value="Unassembled WGS sequence"/>
</dbReference>
<evidence type="ECO:0000256" key="3">
    <source>
        <dbReference type="SAM" id="MobiDB-lite"/>
    </source>
</evidence>
<dbReference type="PROSITE" id="PS50888">
    <property type="entry name" value="BHLH"/>
    <property type="match status" value="1"/>
</dbReference>
<feature type="region of interest" description="Disordered" evidence="3">
    <location>
        <begin position="545"/>
        <end position="564"/>
    </location>
</feature>
<protein>
    <recommendedName>
        <fullName evidence="4">BHLH domain-containing protein</fullName>
    </recommendedName>
</protein>
<comment type="caution">
    <text evidence="5">The sequence shown here is derived from an EMBL/GenBank/DDBJ whole genome shotgun (WGS) entry which is preliminary data.</text>
</comment>
<feature type="compositionally biased region" description="Low complexity" evidence="3">
    <location>
        <begin position="585"/>
        <end position="613"/>
    </location>
</feature>
<feature type="compositionally biased region" description="Low complexity" evidence="3">
    <location>
        <begin position="409"/>
        <end position="443"/>
    </location>
</feature>
<gene>
    <name evidence="5" type="ORF">BASA50_006182</name>
</gene>
<feature type="compositionally biased region" description="Gly residues" evidence="3">
    <location>
        <begin position="484"/>
        <end position="493"/>
    </location>
</feature>
<feature type="region of interest" description="Disordered" evidence="3">
    <location>
        <begin position="585"/>
        <end position="690"/>
    </location>
</feature>
<dbReference type="PANTHER" id="PTHR10328:SF15">
    <property type="entry name" value="BHLH TRANSCRIPTION FACTOR"/>
    <property type="match status" value="1"/>
</dbReference>
<name>A0ABQ8FAI9_9FUNG</name>
<feature type="compositionally biased region" description="Polar residues" evidence="3">
    <location>
        <begin position="545"/>
        <end position="554"/>
    </location>
</feature>
<keyword evidence="6" id="KW-1185">Reference proteome</keyword>
<feature type="region of interest" description="Disordered" evidence="3">
    <location>
        <begin position="36"/>
        <end position="65"/>
    </location>
</feature>
<organism evidence="5 6">
    <name type="scientific">Batrachochytrium salamandrivorans</name>
    <dbReference type="NCBI Taxonomy" id="1357716"/>
    <lineage>
        <taxon>Eukaryota</taxon>
        <taxon>Fungi</taxon>
        <taxon>Fungi incertae sedis</taxon>
        <taxon>Chytridiomycota</taxon>
        <taxon>Chytridiomycota incertae sedis</taxon>
        <taxon>Chytridiomycetes</taxon>
        <taxon>Rhizophydiales</taxon>
        <taxon>Rhizophydiales incertae sedis</taxon>
        <taxon>Batrachochytrium</taxon>
    </lineage>
</organism>
<dbReference type="SMART" id="SM00353">
    <property type="entry name" value="HLH"/>
    <property type="match status" value="1"/>
</dbReference>
<evidence type="ECO:0000259" key="4">
    <source>
        <dbReference type="PROSITE" id="PS50888"/>
    </source>
</evidence>
<evidence type="ECO:0000256" key="2">
    <source>
        <dbReference type="ARBA" id="ARBA00023242"/>
    </source>
</evidence>
<evidence type="ECO:0000313" key="6">
    <source>
        <dbReference type="Proteomes" id="UP001648503"/>
    </source>
</evidence>
<dbReference type="InterPro" id="IPR036638">
    <property type="entry name" value="HLH_DNA-bd_sf"/>
</dbReference>
<dbReference type="PANTHER" id="PTHR10328">
    <property type="entry name" value="PROTEIN MAX MYC-ASSOCIATED FACTOR X"/>
    <property type="match status" value="1"/>
</dbReference>
<feature type="compositionally biased region" description="Low complexity" evidence="3">
    <location>
        <begin position="506"/>
        <end position="515"/>
    </location>
</feature>
<feature type="compositionally biased region" description="Pro residues" evidence="3">
    <location>
        <begin position="614"/>
        <end position="626"/>
    </location>
</feature>
<evidence type="ECO:0000256" key="1">
    <source>
        <dbReference type="ARBA" id="ARBA00023125"/>
    </source>
</evidence>
<dbReference type="Pfam" id="PF00010">
    <property type="entry name" value="HLH"/>
    <property type="match status" value="1"/>
</dbReference>
<proteinExistence type="predicted"/>
<feature type="compositionally biased region" description="Basic and acidic residues" evidence="3">
    <location>
        <begin position="521"/>
        <end position="531"/>
    </location>
</feature>
<reference evidence="5 6" key="1">
    <citation type="submission" date="2021-02" db="EMBL/GenBank/DDBJ databases">
        <title>Variation within the Batrachochytrium salamandrivorans European outbreak.</title>
        <authorList>
            <person name="Kelly M."/>
            <person name="Pasmans F."/>
            <person name="Shea T.P."/>
            <person name="Munoz J.F."/>
            <person name="Carranza S."/>
            <person name="Cuomo C.A."/>
            <person name="Martel A."/>
        </authorList>
    </citation>
    <scope>NUCLEOTIDE SEQUENCE [LARGE SCALE GENOMIC DNA]</scope>
    <source>
        <strain evidence="5 6">AMFP18/2</strain>
    </source>
</reference>
<feature type="domain" description="BHLH" evidence="4">
    <location>
        <begin position="677"/>
        <end position="728"/>
    </location>
</feature>
<feature type="region of interest" description="Disordered" evidence="3">
    <location>
        <begin position="394"/>
        <end position="443"/>
    </location>
</feature>
<dbReference type="EMBL" id="JAFCIX010000325">
    <property type="protein sequence ID" value="KAH6594920.1"/>
    <property type="molecule type" value="Genomic_DNA"/>
</dbReference>
<feature type="compositionally biased region" description="Low complexity" evidence="3">
    <location>
        <begin position="96"/>
        <end position="109"/>
    </location>
</feature>
<feature type="region of interest" description="Disordered" evidence="3">
    <location>
        <begin position="96"/>
        <end position="123"/>
    </location>
</feature>
<evidence type="ECO:0000313" key="5">
    <source>
        <dbReference type="EMBL" id="KAH6594920.1"/>
    </source>
</evidence>
<feature type="region of interest" description="Disordered" evidence="3">
    <location>
        <begin position="465"/>
        <end position="531"/>
    </location>
</feature>